<dbReference type="Proteomes" id="UP000800094">
    <property type="component" value="Unassembled WGS sequence"/>
</dbReference>
<accession>A0A6A6J2U8</accession>
<evidence type="ECO:0000313" key="1">
    <source>
        <dbReference type="EMBL" id="KAF2256711.1"/>
    </source>
</evidence>
<dbReference type="GeneID" id="54574845"/>
<protein>
    <submittedName>
        <fullName evidence="1">Uncharacterized protein</fullName>
    </submittedName>
</protein>
<dbReference type="AlphaFoldDB" id="A0A6A6J2U8"/>
<name>A0A6A6J2U8_9PLEO</name>
<dbReference type="OrthoDB" id="10615826at2759"/>
<organism evidence="1 2">
    <name type="scientific">Trematosphaeria pertusa</name>
    <dbReference type="NCBI Taxonomy" id="390896"/>
    <lineage>
        <taxon>Eukaryota</taxon>
        <taxon>Fungi</taxon>
        <taxon>Dikarya</taxon>
        <taxon>Ascomycota</taxon>
        <taxon>Pezizomycotina</taxon>
        <taxon>Dothideomycetes</taxon>
        <taxon>Pleosporomycetidae</taxon>
        <taxon>Pleosporales</taxon>
        <taxon>Massarineae</taxon>
        <taxon>Trematosphaeriaceae</taxon>
        <taxon>Trematosphaeria</taxon>
    </lineage>
</organism>
<evidence type="ECO:0000313" key="2">
    <source>
        <dbReference type="Proteomes" id="UP000800094"/>
    </source>
</evidence>
<keyword evidence="2" id="KW-1185">Reference proteome</keyword>
<sequence length="333" mass="37691">MHGPTPLVPPAILSCSLSTLPSHTPVKAAGRAMHFLNLPIELRYQILEVAVAALSVPLGPPDVEQLHPKDWSLVEGATAITPPIRSFRTRPWTARILPLLLINKPFRHDTTYVWEHYIGPKLPAIANVDCVGAGTVHPRPLTGVFIKWLSLPSPIGRIHTMQVHIRFFDHRRFTGRASLGENRVLLPAVPRVVPYFLSWGLKGILGKLCDKSSYPLNHQDARDISQLRALDLILRTDSSPDLHWSHRSDLAFQDANSALDVSLHPYMTARNLATHYIRNRIMRHLPLRIARWNVYVDDDLVFKVMRAGDGEGSDELRWEQYEYDVPIDPLFLP</sequence>
<gene>
    <name evidence="1" type="ORF">BU26DRAFT_28153</name>
</gene>
<proteinExistence type="predicted"/>
<dbReference type="EMBL" id="ML987189">
    <property type="protein sequence ID" value="KAF2256711.1"/>
    <property type="molecule type" value="Genomic_DNA"/>
</dbReference>
<reference evidence="1" key="1">
    <citation type="journal article" date="2020" name="Stud. Mycol.">
        <title>101 Dothideomycetes genomes: a test case for predicting lifestyles and emergence of pathogens.</title>
        <authorList>
            <person name="Haridas S."/>
            <person name="Albert R."/>
            <person name="Binder M."/>
            <person name="Bloem J."/>
            <person name="Labutti K."/>
            <person name="Salamov A."/>
            <person name="Andreopoulos B."/>
            <person name="Baker S."/>
            <person name="Barry K."/>
            <person name="Bills G."/>
            <person name="Bluhm B."/>
            <person name="Cannon C."/>
            <person name="Castanera R."/>
            <person name="Culley D."/>
            <person name="Daum C."/>
            <person name="Ezra D."/>
            <person name="Gonzalez J."/>
            <person name="Henrissat B."/>
            <person name="Kuo A."/>
            <person name="Liang C."/>
            <person name="Lipzen A."/>
            <person name="Lutzoni F."/>
            <person name="Magnuson J."/>
            <person name="Mondo S."/>
            <person name="Nolan M."/>
            <person name="Ohm R."/>
            <person name="Pangilinan J."/>
            <person name="Park H.-J."/>
            <person name="Ramirez L."/>
            <person name="Alfaro M."/>
            <person name="Sun H."/>
            <person name="Tritt A."/>
            <person name="Yoshinaga Y."/>
            <person name="Zwiers L.-H."/>
            <person name="Turgeon B."/>
            <person name="Goodwin S."/>
            <person name="Spatafora J."/>
            <person name="Crous P."/>
            <person name="Grigoriev I."/>
        </authorList>
    </citation>
    <scope>NUCLEOTIDE SEQUENCE</scope>
    <source>
        <strain evidence="1">CBS 122368</strain>
    </source>
</reference>
<dbReference type="RefSeq" id="XP_033691715.1">
    <property type="nucleotide sequence ID" value="XM_033821515.1"/>
</dbReference>